<feature type="transmembrane region" description="Helical" evidence="6">
    <location>
        <begin position="618"/>
        <end position="640"/>
    </location>
</feature>
<dbReference type="CDD" id="cd16015">
    <property type="entry name" value="LTA_synthase"/>
    <property type="match status" value="1"/>
</dbReference>
<evidence type="ECO:0000256" key="3">
    <source>
        <dbReference type="ARBA" id="ARBA00022692"/>
    </source>
</evidence>
<dbReference type="OrthoDB" id="5363296at2"/>
<keyword evidence="3 6" id="KW-0812">Transmembrane</keyword>
<dbReference type="InterPro" id="IPR013783">
    <property type="entry name" value="Ig-like_fold"/>
</dbReference>
<evidence type="ECO:0000256" key="6">
    <source>
        <dbReference type="SAM" id="Phobius"/>
    </source>
</evidence>
<evidence type="ECO:0000256" key="2">
    <source>
        <dbReference type="ARBA" id="ARBA00022475"/>
    </source>
</evidence>
<dbReference type="GO" id="GO:0005886">
    <property type="term" value="C:plasma membrane"/>
    <property type="evidence" value="ECO:0007669"/>
    <property type="project" value="UniProtKB-SubCell"/>
</dbReference>
<evidence type="ECO:0000256" key="4">
    <source>
        <dbReference type="ARBA" id="ARBA00022989"/>
    </source>
</evidence>
<evidence type="ECO:0000313" key="8">
    <source>
        <dbReference type="EMBL" id="PRQ04135.1"/>
    </source>
</evidence>
<keyword evidence="9" id="KW-1185">Reference proteome</keyword>
<dbReference type="InterPro" id="IPR017850">
    <property type="entry name" value="Alkaline_phosphatase_core_sf"/>
</dbReference>
<dbReference type="SUPFAM" id="SSF53649">
    <property type="entry name" value="Alkaline phosphatase-like"/>
    <property type="match status" value="1"/>
</dbReference>
<evidence type="ECO:0000256" key="1">
    <source>
        <dbReference type="ARBA" id="ARBA00004651"/>
    </source>
</evidence>
<feature type="transmembrane region" description="Helical" evidence="6">
    <location>
        <begin position="560"/>
        <end position="581"/>
    </location>
</feature>
<comment type="subcellular location">
    <subcellularLocation>
        <location evidence="1">Cell membrane</location>
        <topology evidence="1">Multi-pass membrane protein</topology>
    </subcellularLocation>
</comment>
<dbReference type="InterPro" id="IPR050448">
    <property type="entry name" value="OpgB/LTA_synthase_biosynth"/>
</dbReference>
<dbReference type="Pfam" id="PF00884">
    <property type="entry name" value="Sulfatase"/>
    <property type="match status" value="1"/>
</dbReference>
<keyword evidence="2" id="KW-1003">Cell membrane</keyword>
<dbReference type="Gene3D" id="3.40.720.10">
    <property type="entry name" value="Alkaline Phosphatase, subunit A"/>
    <property type="match status" value="1"/>
</dbReference>
<evidence type="ECO:0000259" key="7">
    <source>
        <dbReference type="Pfam" id="PF00884"/>
    </source>
</evidence>
<dbReference type="InterPro" id="IPR000917">
    <property type="entry name" value="Sulfatase_N"/>
</dbReference>
<protein>
    <submittedName>
        <fullName evidence="8">Lipoteichoic acid synthase 1</fullName>
    </submittedName>
</protein>
<keyword evidence="4 6" id="KW-1133">Transmembrane helix</keyword>
<sequence length="1214" mass="132662">MTRSRTKTKTTRSREPQLGLLALVVLALALILAPGRVHAGQYGWALDAHETPAQLWVGLDAEVEVTIRNLGAQAWVPRLGDRLSYHWRSESGELLIRDGLRTQLPGIVESGEALTISARVRPPDEPGRYQLEWAMVREQVRWFPPPEGGPVSHAVEVGVGEFAWEPRALELPARLSAGVEAVVEARVLNRGEIPWDPKQGDALAYHWWSDEGELLVGEGQRTSYAEVVEPGAEVGVALRVRPPNNRGPELQRACLELEPVREQVRWYGPPKRPSKLACAWVEPDPIQWDLVEDQTPRALAIDEGEQRVRVVVRNAGSEAWAVEDRLGYRWRPLEGGALIDGPRVELPALVEPGELVELDARVAPPEAPGRYELIWGLVREGQRWYPEPRDRQARREVEVRGPRLAWGLVRGSPPKRVWVNRSERVEVELENLGTQPWSEASGDHLAYHWLDAAGEVVDYDGLRTGFAEPVAPGERVTVSAKIRGPSRPGSYRLQWELVREHERWYGPPAELGRASWSPAALEPVRARWLAAALAVALGLATIGAALVVRLRPPSSARGRAWVEQLPLVWAGLGIWSLTLAFHDLSGIEPWRRASALAASGAWVFVAAPALARGRPRAWLAASLVLGLAALAAADLVYMHYFGSIVPVVALTASHHLGEVSDSALAELEGDWIWLAVVPIAGLIAAALWPPSAKTKAAQPASGPGWRAALARLGSRLRAQLPAVGVCLALASPAMVRLGTALGGSLGTRVFSEQAMVGRFGYLNAHLFDLARTLRERGRRGRPSADELARIHAWFDARALAVAEAEAEAAPEAGPGAEAEGHNLLLIQVEAAQTWVIGLEVEGQEITPLLNQMRAEADWYPHIIDQTSQGKTSDAEYAVLNSQHPLGEGAICFLRADNHFVTLAHVLEERGYATLSAHPYKRGFWNRAVLHPRYGFERSVFRRELGPGQEVGWGLSDGLFFERIMAELEALPQPWFAFLITLSLHHPYDEFPANLDGLELGALEGTRVGNYLEAMHYFDRSLAALLASLDEAGLLDHTVVALYGDHDARFELDAYPEVIELAGARGWDPALFHRLERVPLFVRVPPSARPAFGRVAMTGGHIDIAPTLLHALGVPRPRGFVGQPLIPGMDPAGFAAYPDGSAFGPVSEGQVGRMYVAGGEGIPREGGCFEFPDGGSRPRSECDALAEAAAEQLSISRAVVDHDLHRELHGGPESP</sequence>
<comment type="caution">
    <text evidence="8">The sequence shown here is derived from an EMBL/GenBank/DDBJ whole genome shotgun (WGS) entry which is preliminary data.</text>
</comment>
<feature type="domain" description="Sulfatase N-terminal" evidence="7">
    <location>
        <begin position="822"/>
        <end position="1113"/>
    </location>
</feature>
<gene>
    <name evidence="8" type="primary">ltaS1</name>
    <name evidence="8" type="ORF">ENSA5_10610</name>
</gene>
<dbReference type="Proteomes" id="UP000237968">
    <property type="component" value="Unassembled WGS sequence"/>
</dbReference>
<organism evidence="8 9">
    <name type="scientific">Enhygromyxa salina</name>
    <dbReference type="NCBI Taxonomy" id="215803"/>
    <lineage>
        <taxon>Bacteria</taxon>
        <taxon>Pseudomonadati</taxon>
        <taxon>Myxococcota</taxon>
        <taxon>Polyangia</taxon>
        <taxon>Nannocystales</taxon>
        <taxon>Nannocystaceae</taxon>
        <taxon>Enhygromyxa</taxon>
    </lineage>
</organism>
<name>A0A2S9YG93_9BACT</name>
<dbReference type="AlphaFoldDB" id="A0A2S9YG93"/>
<proteinExistence type="predicted"/>
<evidence type="ECO:0000313" key="9">
    <source>
        <dbReference type="Proteomes" id="UP000237968"/>
    </source>
</evidence>
<accession>A0A2S9YG93</accession>
<evidence type="ECO:0000256" key="5">
    <source>
        <dbReference type="ARBA" id="ARBA00023136"/>
    </source>
</evidence>
<keyword evidence="5 6" id="KW-0472">Membrane</keyword>
<feature type="transmembrane region" description="Helical" evidence="6">
    <location>
        <begin position="593"/>
        <end position="611"/>
    </location>
</feature>
<reference evidence="8 9" key="1">
    <citation type="submission" date="2018-03" db="EMBL/GenBank/DDBJ databases">
        <title>Draft Genome Sequences of the Obligatory Marine Myxobacteria Enhygromyxa salina SWB005.</title>
        <authorList>
            <person name="Poehlein A."/>
            <person name="Moghaddam J.A."/>
            <person name="Harms H."/>
            <person name="Alanjari M."/>
            <person name="Koenig G.M."/>
            <person name="Daniel R."/>
            <person name="Schaeberle T.F."/>
        </authorList>
    </citation>
    <scope>NUCLEOTIDE SEQUENCE [LARGE SCALE GENOMIC DNA]</scope>
    <source>
        <strain evidence="8 9">SWB005</strain>
    </source>
</reference>
<dbReference type="Gene3D" id="3.30.1120.170">
    <property type="match status" value="1"/>
</dbReference>
<dbReference type="EMBL" id="PVNK01000061">
    <property type="protein sequence ID" value="PRQ04135.1"/>
    <property type="molecule type" value="Genomic_DNA"/>
</dbReference>
<feature type="transmembrane region" description="Helical" evidence="6">
    <location>
        <begin position="671"/>
        <end position="688"/>
    </location>
</feature>
<dbReference type="RefSeq" id="WP_106390498.1">
    <property type="nucleotide sequence ID" value="NZ_PVNK01000061.1"/>
</dbReference>
<feature type="transmembrane region" description="Helical" evidence="6">
    <location>
        <begin position="528"/>
        <end position="548"/>
    </location>
</feature>
<dbReference type="PANTHER" id="PTHR47371">
    <property type="entry name" value="LIPOTEICHOIC ACID SYNTHASE"/>
    <property type="match status" value="1"/>
</dbReference>
<dbReference type="PANTHER" id="PTHR47371:SF3">
    <property type="entry name" value="PHOSPHOGLYCEROL TRANSFERASE I"/>
    <property type="match status" value="1"/>
</dbReference>
<dbReference type="Gene3D" id="2.60.40.10">
    <property type="entry name" value="Immunoglobulins"/>
    <property type="match status" value="3"/>
</dbReference>